<proteinExistence type="predicted"/>
<comment type="caution">
    <text evidence="3">The sequence shown here is derived from an EMBL/GenBank/DDBJ whole genome shotgun (WGS) entry which is preliminary data.</text>
</comment>
<evidence type="ECO:0000259" key="2">
    <source>
        <dbReference type="Pfam" id="PF12776"/>
    </source>
</evidence>
<feature type="domain" description="Myb/SANT-like" evidence="2">
    <location>
        <begin position="131"/>
        <end position="225"/>
    </location>
</feature>
<dbReference type="Proteomes" id="UP001303760">
    <property type="component" value="Unassembled WGS sequence"/>
</dbReference>
<feature type="compositionally biased region" description="Low complexity" evidence="1">
    <location>
        <begin position="62"/>
        <end position="100"/>
    </location>
</feature>
<keyword evidence="4" id="KW-1185">Reference proteome</keyword>
<dbReference type="PANTHER" id="PTHR46929:SF3">
    <property type="entry name" value="MYB_SANT-LIKE DOMAIN-CONTAINING PROTEIN"/>
    <property type="match status" value="1"/>
</dbReference>
<accession>A0AAN7C686</accession>
<dbReference type="Pfam" id="PF12776">
    <property type="entry name" value="Myb_DNA-bind_3"/>
    <property type="match status" value="1"/>
</dbReference>
<feature type="compositionally biased region" description="Basic and acidic residues" evidence="1">
    <location>
        <begin position="14"/>
        <end position="23"/>
    </location>
</feature>
<evidence type="ECO:0000313" key="4">
    <source>
        <dbReference type="Proteomes" id="UP001303760"/>
    </source>
</evidence>
<dbReference type="PANTHER" id="PTHR46929">
    <property type="entry name" value="EXPRESSED PROTEIN"/>
    <property type="match status" value="1"/>
</dbReference>
<feature type="compositionally biased region" description="Basic residues" evidence="1">
    <location>
        <begin position="101"/>
        <end position="117"/>
    </location>
</feature>
<reference evidence="3" key="1">
    <citation type="journal article" date="2023" name="Mol. Phylogenet. Evol.">
        <title>Genome-scale phylogeny and comparative genomics of the fungal order Sordariales.</title>
        <authorList>
            <person name="Hensen N."/>
            <person name="Bonometti L."/>
            <person name="Westerberg I."/>
            <person name="Brannstrom I.O."/>
            <person name="Guillou S."/>
            <person name="Cros-Aarteil S."/>
            <person name="Calhoun S."/>
            <person name="Haridas S."/>
            <person name="Kuo A."/>
            <person name="Mondo S."/>
            <person name="Pangilinan J."/>
            <person name="Riley R."/>
            <person name="LaButti K."/>
            <person name="Andreopoulos B."/>
            <person name="Lipzen A."/>
            <person name="Chen C."/>
            <person name="Yan M."/>
            <person name="Daum C."/>
            <person name="Ng V."/>
            <person name="Clum A."/>
            <person name="Steindorff A."/>
            <person name="Ohm R.A."/>
            <person name="Martin F."/>
            <person name="Silar P."/>
            <person name="Natvig D.O."/>
            <person name="Lalanne C."/>
            <person name="Gautier V."/>
            <person name="Ament-Velasquez S.L."/>
            <person name="Kruys A."/>
            <person name="Hutchinson M.I."/>
            <person name="Powell A.J."/>
            <person name="Barry K."/>
            <person name="Miller A.N."/>
            <person name="Grigoriev I.V."/>
            <person name="Debuchy R."/>
            <person name="Gladieux P."/>
            <person name="Hiltunen Thoren M."/>
            <person name="Johannesson H."/>
        </authorList>
    </citation>
    <scope>NUCLEOTIDE SEQUENCE</scope>
    <source>
        <strain evidence="3">CBS 532.94</strain>
    </source>
</reference>
<protein>
    <recommendedName>
        <fullName evidence="2">Myb/SANT-like domain-containing protein</fullName>
    </recommendedName>
</protein>
<feature type="region of interest" description="Disordered" evidence="1">
    <location>
        <begin position="1"/>
        <end position="118"/>
    </location>
</feature>
<dbReference type="EMBL" id="MU860238">
    <property type="protein sequence ID" value="KAK4235782.1"/>
    <property type="molecule type" value="Genomic_DNA"/>
</dbReference>
<sequence>MEVLAGADDDVDDIHDAQIRDDEGPVNLAGVANDGYNPAIPWQENEGIGTSLDDDDDLFYMTSRPSRTNPSTTRSTPSTQSTQPSQPSQSTDDITTPSPSTRKRRRQKSLAQRIKRKRNDDSSLFTKLIFSREMTARIMELFLDETRAGALKDTKASLQKPAMERILRRLQSEYPRHPWELDKVREKYKNERRRYRLLLTLLAISGVSYSDESGLPRAPDNVWDTFLAKYPKGSWLRTSSIGNREVYAEVYHQEKATGRHIKEARLLVGQGQVASDVDFDVNFSTVEDSSGDTDLEDPDDNSDIDNDIAVVASPRRSVPRGAGRSSRRSRDTGITAVADSIGRLAESNVIASTRVVPELTGAEDIRLAIKDFQEDFASTMAPSSMAKVINKLATPTWALVWNNLSKEMKVEYSKQWASE</sequence>
<organism evidence="3 4">
    <name type="scientific">Achaetomium macrosporum</name>
    <dbReference type="NCBI Taxonomy" id="79813"/>
    <lineage>
        <taxon>Eukaryota</taxon>
        <taxon>Fungi</taxon>
        <taxon>Dikarya</taxon>
        <taxon>Ascomycota</taxon>
        <taxon>Pezizomycotina</taxon>
        <taxon>Sordariomycetes</taxon>
        <taxon>Sordariomycetidae</taxon>
        <taxon>Sordariales</taxon>
        <taxon>Chaetomiaceae</taxon>
        <taxon>Achaetomium</taxon>
    </lineage>
</organism>
<reference evidence="3" key="2">
    <citation type="submission" date="2023-05" db="EMBL/GenBank/DDBJ databases">
        <authorList>
            <consortium name="Lawrence Berkeley National Laboratory"/>
            <person name="Steindorff A."/>
            <person name="Hensen N."/>
            <person name="Bonometti L."/>
            <person name="Westerberg I."/>
            <person name="Brannstrom I.O."/>
            <person name="Guillou S."/>
            <person name="Cros-Aarteil S."/>
            <person name="Calhoun S."/>
            <person name="Haridas S."/>
            <person name="Kuo A."/>
            <person name="Mondo S."/>
            <person name="Pangilinan J."/>
            <person name="Riley R."/>
            <person name="Labutti K."/>
            <person name="Andreopoulos B."/>
            <person name="Lipzen A."/>
            <person name="Chen C."/>
            <person name="Yanf M."/>
            <person name="Daum C."/>
            <person name="Ng V."/>
            <person name="Clum A."/>
            <person name="Ohm R."/>
            <person name="Martin F."/>
            <person name="Silar P."/>
            <person name="Natvig D."/>
            <person name="Lalanne C."/>
            <person name="Gautier V."/>
            <person name="Ament-Velasquez S.L."/>
            <person name="Kruys A."/>
            <person name="Hutchinson M.I."/>
            <person name="Powell A.J."/>
            <person name="Barry K."/>
            <person name="Miller A.N."/>
            <person name="Grigoriev I.V."/>
            <person name="Debuchy R."/>
            <person name="Gladieux P."/>
            <person name="Thoren M.H."/>
            <person name="Johannesson H."/>
        </authorList>
    </citation>
    <scope>NUCLEOTIDE SEQUENCE</scope>
    <source>
        <strain evidence="3">CBS 532.94</strain>
    </source>
</reference>
<dbReference type="InterPro" id="IPR024752">
    <property type="entry name" value="Myb/SANT-like_dom"/>
</dbReference>
<name>A0AAN7C686_9PEZI</name>
<evidence type="ECO:0000313" key="3">
    <source>
        <dbReference type="EMBL" id="KAK4235782.1"/>
    </source>
</evidence>
<gene>
    <name evidence="3" type="ORF">C8A03DRAFT_36342</name>
</gene>
<dbReference type="AlphaFoldDB" id="A0AAN7C686"/>
<evidence type="ECO:0000256" key="1">
    <source>
        <dbReference type="SAM" id="MobiDB-lite"/>
    </source>
</evidence>